<feature type="compositionally biased region" description="Basic and acidic residues" evidence="1">
    <location>
        <begin position="167"/>
        <end position="185"/>
    </location>
</feature>
<dbReference type="GO" id="GO:0005634">
    <property type="term" value="C:nucleus"/>
    <property type="evidence" value="ECO:0007669"/>
    <property type="project" value="TreeGrafter"/>
</dbReference>
<evidence type="ECO:0000313" key="3">
    <source>
        <dbReference type="Proteomes" id="UP000261340"/>
    </source>
</evidence>
<evidence type="ECO:0008006" key="4">
    <source>
        <dbReference type="Google" id="ProtNLM"/>
    </source>
</evidence>
<dbReference type="OMA" id="QHTHLLC"/>
<reference evidence="2" key="2">
    <citation type="submission" date="2025-09" db="UniProtKB">
        <authorList>
            <consortium name="Ensembl"/>
        </authorList>
    </citation>
    <scope>IDENTIFICATION</scope>
</reference>
<accession>A0A3Q0T151</accession>
<evidence type="ECO:0000256" key="1">
    <source>
        <dbReference type="SAM" id="MobiDB-lite"/>
    </source>
</evidence>
<dbReference type="Proteomes" id="UP000261340">
    <property type="component" value="Unplaced"/>
</dbReference>
<name>A0A3Q0T151_AMPCI</name>
<feature type="region of interest" description="Disordered" evidence="1">
    <location>
        <begin position="1"/>
        <end position="55"/>
    </location>
</feature>
<dbReference type="AlphaFoldDB" id="A0A3Q0T151"/>
<dbReference type="GO" id="GO:0045892">
    <property type="term" value="P:negative regulation of DNA-templated transcription"/>
    <property type="evidence" value="ECO:0007669"/>
    <property type="project" value="InterPro"/>
</dbReference>
<dbReference type="InterPro" id="IPR031602">
    <property type="entry name" value="CIPC"/>
</dbReference>
<feature type="compositionally biased region" description="Low complexity" evidence="1">
    <location>
        <begin position="219"/>
        <end position="233"/>
    </location>
</feature>
<feature type="compositionally biased region" description="Basic and acidic residues" evidence="1">
    <location>
        <begin position="1"/>
        <end position="13"/>
    </location>
</feature>
<dbReference type="PANTHER" id="PTHR34648:SF7">
    <property type="entry name" value="SI:CH211-132B12.7"/>
    <property type="match status" value="1"/>
</dbReference>
<protein>
    <recommendedName>
        <fullName evidence="4">CLOCK-interacting pacemaker b</fullName>
    </recommendedName>
</protein>
<organism evidence="2 3">
    <name type="scientific">Amphilophus citrinellus</name>
    <name type="common">Midas cichlid</name>
    <name type="synonym">Cichlasoma citrinellum</name>
    <dbReference type="NCBI Taxonomy" id="61819"/>
    <lineage>
        <taxon>Eukaryota</taxon>
        <taxon>Metazoa</taxon>
        <taxon>Chordata</taxon>
        <taxon>Craniata</taxon>
        <taxon>Vertebrata</taxon>
        <taxon>Euteleostomi</taxon>
        <taxon>Actinopterygii</taxon>
        <taxon>Neopterygii</taxon>
        <taxon>Teleostei</taxon>
        <taxon>Neoteleostei</taxon>
        <taxon>Acanthomorphata</taxon>
        <taxon>Ovalentaria</taxon>
        <taxon>Cichlomorphae</taxon>
        <taxon>Cichliformes</taxon>
        <taxon>Cichlidae</taxon>
        <taxon>New World cichlids</taxon>
        <taxon>Cichlasomatinae</taxon>
        <taxon>Heroini</taxon>
        <taxon>Amphilophus</taxon>
    </lineage>
</organism>
<dbReference type="GO" id="GO:0042754">
    <property type="term" value="P:negative regulation of circadian rhythm"/>
    <property type="evidence" value="ECO:0007669"/>
    <property type="project" value="InterPro"/>
</dbReference>
<feature type="compositionally biased region" description="Polar residues" evidence="1">
    <location>
        <begin position="382"/>
        <end position="398"/>
    </location>
</feature>
<reference evidence="2" key="1">
    <citation type="submission" date="2025-08" db="UniProtKB">
        <authorList>
            <consortium name="Ensembl"/>
        </authorList>
    </citation>
    <scope>IDENTIFICATION</scope>
</reference>
<feature type="compositionally biased region" description="Polar residues" evidence="1">
    <location>
        <begin position="341"/>
        <end position="362"/>
    </location>
</feature>
<feature type="region of interest" description="Disordered" evidence="1">
    <location>
        <begin position="143"/>
        <end position="233"/>
    </location>
</feature>
<proteinExistence type="predicted"/>
<dbReference type="GeneTree" id="ENSGT00920000150321"/>
<dbReference type="PANTHER" id="PTHR34648">
    <property type="entry name" value="CLOCK-INTERACTING PACEMAKER"/>
    <property type="match status" value="1"/>
</dbReference>
<dbReference type="Pfam" id="PF15800">
    <property type="entry name" value="CiPC"/>
    <property type="match status" value="1"/>
</dbReference>
<evidence type="ECO:0000313" key="2">
    <source>
        <dbReference type="Ensembl" id="ENSACIP00000025995.1"/>
    </source>
</evidence>
<dbReference type="STRING" id="61819.ENSACIP00000025995"/>
<feature type="region of interest" description="Disordered" evidence="1">
    <location>
        <begin position="341"/>
        <end position="398"/>
    </location>
</feature>
<keyword evidence="3" id="KW-1185">Reference proteome</keyword>
<dbReference type="Ensembl" id="ENSACIT00000026682.1">
    <property type="protein sequence ID" value="ENSACIP00000025995.1"/>
    <property type="gene ID" value="ENSACIG00000020146.1"/>
</dbReference>
<sequence length="398" mass="43394">MPKEQPSLDEHSPHSTLSKNAKDKSNNTALLAIRDTTGADDSSRRGSHCSSEKDSGFSGEALLYSIQVSAGIGMFISAMHLLWKNSSKGISHSGSPQMILFQQPGLLPATFQLPKPSSRKFNVAGQKIPGSYLPILNSYPRIAPHPSKKSPDKFSSIHESQNLNKRACTEQKSEDPAVTKGLPERHLHKQPKLAVSAAGMPCSSPPRDRLSASSPTTASMSQRSPSESSQDTSYSLFTTSSVGLHRHATASIRHRRFLNTVKILRQSGLLDITLRTKELMRQSNAIQRDLTQLRQHTELLCQAASNRSINLNGVTVWEHLYRAMAESGSYPNLKVLQNFQTSSWPDSASPPESISKGDTNGPQAVAQQQRQSKQDGKLKAGETSTDRVSFTPPDSSTG</sequence>